<dbReference type="Pfam" id="PF13490">
    <property type="entry name" value="zf-HC2"/>
    <property type="match status" value="1"/>
</dbReference>
<sequence>MTEHPDMMQLSAHLDGELDSTETATVSEHLLRCRDCQQQYQQMHMLTQALRQLPDRQPELDIAALLAQLPERPGRLTYGAGWLRALPGMVAAALGLLIGANLQLPDVHTSQTSFPALAILDSTPPGALCRQPELCYLKGSL</sequence>
<accession>A0A078MIU4</accession>
<dbReference type="InterPro" id="IPR027383">
    <property type="entry name" value="Znf_put"/>
</dbReference>
<gene>
    <name evidence="2" type="ORF">BN1049_02531</name>
</gene>
<feature type="domain" description="Putative zinc-finger" evidence="1">
    <location>
        <begin position="9"/>
        <end position="37"/>
    </location>
</feature>
<proteinExistence type="predicted"/>
<name>A0A078MIU4_9PSED</name>
<dbReference type="InterPro" id="IPR041916">
    <property type="entry name" value="Anti_sigma_zinc_sf"/>
</dbReference>
<reference evidence="2" key="1">
    <citation type="submission" date="2014-07" db="EMBL/GenBank/DDBJ databases">
        <authorList>
            <person name="Urmite Genomes Urmite Genomes"/>
        </authorList>
    </citation>
    <scope>NUCLEOTIDE SEQUENCE</scope>
    <source>
        <strain evidence="2">12M76_air</strain>
    </source>
</reference>
<dbReference type="EMBL" id="LK391969">
    <property type="protein sequence ID" value="CEF27579.1"/>
    <property type="molecule type" value="Genomic_DNA"/>
</dbReference>
<dbReference type="OrthoDB" id="6906347at2"/>
<dbReference type="RefSeq" id="WP_044500394.1">
    <property type="nucleotide sequence ID" value="NZ_LK391969.1"/>
</dbReference>
<protein>
    <recommendedName>
        <fullName evidence="1">Putative zinc-finger domain-containing protein</fullName>
    </recommendedName>
</protein>
<dbReference type="PATRIC" id="fig|1461581.3.peg.2496"/>
<evidence type="ECO:0000313" key="2">
    <source>
        <dbReference type="EMBL" id="CEA06154.1"/>
    </source>
</evidence>
<dbReference type="EMBL" id="LM997413">
    <property type="protein sequence ID" value="CEA06154.1"/>
    <property type="molecule type" value="Genomic_DNA"/>
</dbReference>
<dbReference type="AlphaFoldDB" id="A0A078MIU4"/>
<evidence type="ECO:0000259" key="1">
    <source>
        <dbReference type="Pfam" id="PF13490"/>
    </source>
</evidence>
<organism evidence="2">
    <name type="scientific">Pseudomonas saudimassiliensis</name>
    <dbReference type="NCBI Taxonomy" id="1461581"/>
    <lineage>
        <taxon>Bacteria</taxon>
        <taxon>Pseudomonadati</taxon>
        <taxon>Pseudomonadota</taxon>
        <taxon>Gammaproteobacteria</taxon>
        <taxon>Pseudomonadales</taxon>
        <taxon>Pseudomonadaceae</taxon>
        <taxon>Pseudomonas</taxon>
    </lineage>
</organism>
<dbReference type="Gene3D" id="1.10.10.1320">
    <property type="entry name" value="Anti-sigma factor, zinc-finger domain"/>
    <property type="match status" value="1"/>
</dbReference>